<accession>A0A183HNQ3</accession>
<evidence type="ECO:0000256" key="3">
    <source>
        <dbReference type="ARBA" id="ARBA00022737"/>
    </source>
</evidence>
<dbReference type="PANTHER" id="PTHR46184">
    <property type="entry name" value="UNCONVENTIONAL MYOSIN-IXB-LIKE PROTEIN"/>
    <property type="match status" value="1"/>
</dbReference>
<dbReference type="InterPro" id="IPR027417">
    <property type="entry name" value="P-loop_NTPase"/>
</dbReference>
<dbReference type="GO" id="GO:0005096">
    <property type="term" value="F:GTPase activator activity"/>
    <property type="evidence" value="ECO:0007669"/>
    <property type="project" value="InterPro"/>
</dbReference>
<dbReference type="GO" id="GO:0005737">
    <property type="term" value="C:cytoplasm"/>
    <property type="evidence" value="ECO:0007669"/>
    <property type="project" value="UniProtKB-SubCell"/>
</dbReference>
<evidence type="ECO:0000256" key="2">
    <source>
        <dbReference type="ARBA" id="ARBA00022490"/>
    </source>
</evidence>
<keyword evidence="7" id="KW-1185">Reference proteome</keyword>
<dbReference type="Gene3D" id="1.20.5.190">
    <property type="match status" value="1"/>
</dbReference>
<keyword evidence="4" id="KW-0175">Coiled coil</keyword>
<dbReference type="STRING" id="387005.A0A183HNQ3"/>
<keyword evidence="3" id="KW-0677">Repeat</keyword>
<protein>
    <submittedName>
        <fullName evidence="8">Spermatogenesis-associated protein 17</fullName>
    </submittedName>
</protein>
<dbReference type="GO" id="GO:0005884">
    <property type="term" value="C:actin filament"/>
    <property type="evidence" value="ECO:0007669"/>
    <property type="project" value="TreeGrafter"/>
</dbReference>
<dbReference type="Pfam" id="PF00612">
    <property type="entry name" value="IQ"/>
    <property type="match status" value="2"/>
</dbReference>
<reference evidence="6 7" key="2">
    <citation type="submission" date="2018-11" db="EMBL/GenBank/DDBJ databases">
        <authorList>
            <consortium name="Pathogen Informatics"/>
        </authorList>
    </citation>
    <scope>NUCLEOTIDE SEQUENCE [LARGE SCALE GENOMIC DNA]</scope>
</reference>
<evidence type="ECO:0000313" key="7">
    <source>
        <dbReference type="Proteomes" id="UP000267606"/>
    </source>
</evidence>
<organism evidence="8">
    <name type="scientific">Onchocerca flexuosa</name>
    <dbReference type="NCBI Taxonomy" id="387005"/>
    <lineage>
        <taxon>Eukaryota</taxon>
        <taxon>Metazoa</taxon>
        <taxon>Ecdysozoa</taxon>
        <taxon>Nematoda</taxon>
        <taxon>Chromadorea</taxon>
        <taxon>Rhabditida</taxon>
        <taxon>Spirurina</taxon>
        <taxon>Spiruromorpha</taxon>
        <taxon>Filarioidea</taxon>
        <taxon>Onchocercidae</taxon>
        <taxon>Onchocerca</taxon>
    </lineage>
</organism>
<dbReference type="GO" id="GO:0051015">
    <property type="term" value="F:actin filament binding"/>
    <property type="evidence" value="ECO:0007669"/>
    <property type="project" value="TreeGrafter"/>
</dbReference>
<evidence type="ECO:0000256" key="5">
    <source>
        <dbReference type="SAM" id="MobiDB-lite"/>
    </source>
</evidence>
<dbReference type="GO" id="GO:0000146">
    <property type="term" value="F:microfilament motor activity"/>
    <property type="evidence" value="ECO:0007669"/>
    <property type="project" value="InterPro"/>
</dbReference>
<dbReference type="InterPro" id="IPR000048">
    <property type="entry name" value="IQ_motif_EF-hand-BS"/>
</dbReference>
<dbReference type="InterPro" id="IPR046987">
    <property type="entry name" value="Myo9"/>
</dbReference>
<evidence type="ECO:0000313" key="8">
    <source>
        <dbReference type="WBParaSite" id="OFLC_0000911401-mRNA-1"/>
    </source>
</evidence>
<dbReference type="EMBL" id="UZAJ01010848">
    <property type="protein sequence ID" value="VDO58757.1"/>
    <property type="molecule type" value="Genomic_DNA"/>
</dbReference>
<proteinExistence type="predicted"/>
<dbReference type="Proteomes" id="UP000267606">
    <property type="component" value="Unassembled WGS sequence"/>
</dbReference>
<keyword evidence="2" id="KW-0963">Cytoplasm</keyword>
<dbReference type="SUPFAM" id="SSF52540">
    <property type="entry name" value="P-loop containing nucleoside triphosphate hydrolases"/>
    <property type="match status" value="1"/>
</dbReference>
<evidence type="ECO:0000256" key="4">
    <source>
        <dbReference type="ARBA" id="ARBA00023054"/>
    </source>
</evidence>
<comment type="subcellular location">
    <subcellularLocation>
        <location evidence="1">Cytoplasm</location>
    </subcellularLocation>
</comment>
<evidence type="ECO:0000313" key="6">
    <source>
        <dbReference type="EMBL" id="VDO58757.1"/>
    </source>
</evidence>
<name>A0A183HNQ3_9BILA</name>
<dbReference type="WBParaSite" id="OFLC_0000911401-mRNA-1">
    <property type="protein sequence ID" value="OFLC_0000911401-mRNA-1"/>
    <property type="gene ID" value="OFLC_0000911401"/>
</dbReference>
<reference evidence="8" key="1">
    <citation type="submission" date="2016-06" db="UniProtKB">
        <authorList>
            <consortium name="WormBaseParasite"/>
        </authorList>
    </citation>
    <scope>IDENTIFICATION</scope>
</reference>
<dbReference type="AlphaFoldDB" id="A0A183HNQ3"/>
<dbReference type="GO" id="GO:0035556">
    <property type="term" value="P:intracellular signal transduction"/>
    <property type="evidence" value="ECO:0007669"/>
    <property type="project" value="InterPro"/>
</dbReference>
<evidence type="ECO:0000256" key="1">
    <source>
        <dbReference type="ARBA" id="ARBA00004496"/>
    </source>
</evidence>
<feature type="region of interest" description="Disordered" evidence="5">
    <location>
        <begin position="96"/>
        <end position="121"/>
    </location>
</feature>
<dbReference type="PANTHER" id="PTHR46184:SF5">
    <property type="entry name" value="UNCONVENTIONAL MYOSIN-IXA-LIKE"/>
    <property type="match status" value="1"/>
</dbReference>
<sequence length="172" mass="20068">MILRNRLREMDNAALIIQRNWKRFKVEQKYLQFRRAIITLQAHFRGACARKQYEELKKQNDSKNRKPNFTITKVVRKKELASFNLNDPESLAQFAGSDEDEEALSEASTSNLDEEDELEDDRADLETELEATFILEDKKLKLVDAPIFKRRISSASTGTTKKVLFFVFIFSN</sequence>
<dbReference type="FunFam" id="1.20.5.190:FF:000001">
    <property type="entry name" value="unconventional myosin-Va"/>
    <property type="match status" value="1"/>
</dbReference>
<dbReference type="PROSITE" id="PS50096">
    <property type="entry name" value="IQ"/>
    <property type="match status" value="1"/>
</dbReference>
<feature type="compositionally biased region" description="Acidic residues" evidence="5">
    <location>
        <begin position="112"/>
        <end position="121"/>
    </location>
</feature>
<gene>
    <name evidence="6" type="ORF">OFLC_LOCUS9113</name>
</gene>
<dbReference type="SMART" id="SM00015">
    <property type="entry name" value="IQ"/>
    <property type="match status" value="2"/>
</dbReference>